<accession>A0A9D7SUH9</accession>
<proteinExistence type="predicted"/>
<dbReference type="EMBL" id="JADKGY010000020">
    <property type="protein sequence ID" value="MBK9983418.1"/>
    <property type="molecule type" value="Genomic_DNA"/>
</dbReference>
<organism evidence="2 3">
    <name type="scientific">Candidatus Opimibacter skivensis</name>
    <dbReference type="NCBI Taxonomy" id="2982028"/>
    <lineage>
        <taxon>Bacteria</taxon>
        <taxon>Pseudomonadati</taxon>
        <taxon>Bacteroidota</taxon>
        <taxon>Saprospiria</taxon>
        <taxon>Saprospirales</taxon>
        <taxon>Saprospiraceae</taxon>
        <taxon>Candidatus Opimibacter</taxon>
    </lineage>
</organism>
<evidence type="ECO:0000313" key="3">
    <source>
        <dbReference type="Proteomes" id="UP000808337"/>
    </source>
</evidence>
<evidence type="ECO:0000256" key="1">
    <source>
        <dbReference type="SAM" id="Phobius"/>
    </source>
</evidence>
<comment type="caution">
    <text evidence="2">The sequence shown here is derived from an EMBL/GenBank/DDBJ whole genome shotgun (WGS) entry which is preliminary data.</text>
</comment>
<protein>
    <recommendedName>
        <fullName evidence="4">Potassium channel domain-containing protein</fullName>
    </recommendedName>
</protein>
<keyword evidence="1" id="KW-1133">Transmembrane helix</keyword>
<dbReference type="Proteomes" id="UP000808337">
    <property type="component" value="Unassembled WGS sequence"/>
</dbReference>
<keyword evidence="1" id="KW-0812">Transmembrane</keyword>
<evidence type="ECO:0008006" key="4">
    <source>
        <dbReference type="Google" id="ProtNLM"/>
    </source>
</evidence>
<evidence type="ECO:0000313" key="2">
    <source>
        <dbReference type="EMBL" id="MBK9983418.1"/>
    </source>
</evidence>
<keyword evidence="1" id="KW-0472">Membrane</keyword>
<reference evidence="2 3" key="1">
    <citation type="submission" date="2020-10" db="EMBL/GenBank/DDBJ databases">
        <title>Connecting structure to function with the recovery of over 1000 high-quality activated sludge metagenome-assembled genomes encoding full-length rRNA genes using long-read sequencing.</title>
        <authorList>
            <person name="Singleton C.M."/>
            <person name="Petriglieri F."/>
            <person name="Kristensen J.M."/>
            <person name="Kirkegaard R.H."/>
            <person name="Michaelsen T.Y."/>
            <person name="Andersen M.H."/>
            <person name="Karst S.M."/>
            <person name="Dueholm M.S."/>
            <person name="Nielsen P.H."/>
            <person name="Albertsen M."/>
        </authorList>
    </citation>
    <scope>NUCLEOTIDE SEQUENCE [LARGE SCALE GENOMIC DNA]</scope>
    <source>
        <strain evidence="2">Ribe_18-Q3-R11-54_MAXAC.273</strain>
    </source>
</reference>
<gene>
    <name evidence="2" type="ORF">IPP15_13705</name>
</gene>
<feature type="transmembrane region" description="Helical" evidence="1">
    <location>
        <begin position="92"/>
        <end position="114"/>
    </location>
</feature>
<name>A0A9D7SUH9_9BACT</name>
<feature type="transmembrane region" description="Helical" evidence="1">
    <location>
        <begin position="35"/>
        <end position="57"/>
    </location>
</feature>
<dbReference type="AlphaFoldDB" id="A0A9D7SUH9"/>
<sequence length="130" mass="14782">MTKKKPLKKKTELPFEHIGKPLLDQRSFNQRQFKYVLYAFCFLIICLGIGMLGYRFIGGLGWVSAYHNATMILSGMGEIDKMPTDAAKLFSGTYALVSGVVFLVTIAVMLSPILHRFLHKMHIEEPEEKE</sequence>